<evidence type="ECO:0000259" key="2">
    <source>
        <dbReference type="Pfam" id="PF12866"/>
    </source>
</evidence>
<dbReference type="RefSeq" id="WP_039848524.1">
    <property type="nucleotide sequence ID" value="NZ_CACRUW010000016.1"/>
</dbReference>
<evidence type="ECO:0000259" key="3">
    <source>
        <dbReference type="Pfam" id="PF18003"/>
    </source>
</evidence>
<feature type="chain" id="PRO_5027109232" description="DUF3823 domain-containing protein" evidence="1">
    <location>
        <begin position="20"/>
        <end position="255"/>
    </location>
</feature>
<feature type="domain" description="DUF3823" evidence="2">
    <location>
        <begin position="32"/>
        <end position="129"/>
    </location>
</feature>
<protein>
    <recommendedName>
        <fullName evidence="5">DUF3823 domain-containing protein</fullName>
    </recommendedName>
</protein>
<evidence type="ECO:0000256" key="1">
    <source>
        <dbReference type="SAM" id="SignalP"/>
    </source>
</evidence>
<dbReference type="Gene3D" id="2.60.40.1120">
    <property type="entry name" value="Carboxypeptidase-like, regulatory domain"/>
    <property type="match status" value="1"/>
</dbReference>
<accession>A0A6N3F2L1</accession>
<sequence>MKKIIYNIAIVLAASCLFASCEDDNYDEPNSGIKGRFIDAETSEVVPMPVQGTSSIQIRMYERDRYYSTGDDYSQLPVITYPKIDGTYENSWMFSKQYILTLEQTNFYPVDTMVVDLNAGGLTDQDIKVIPYARIDVNNAVFENKKLKVSYTITRSKDDYKIENVFLAWHISPYIDKMSGNSEELVTVDYTNVSDKDILNTVLTQEIGLSESASFNNKDKQAIMKGNGNKMYIRVGVTTNGKVNYSEVVPVDVSF</sequence>
<reference evidence="4" key="1">
    <citation type="submission" date="2019-11" db="EMBL/GenBank/DDBJ databases">
        <authorList>
            <person name="Feng L."/>
        </authorList>
    </citation>
    <scope>NUCLEOTIDE SEQUENCE</scope>
    <source>
        <strain evidence="4">PdistasonisLFYP31</strain>
    </source>
</reference>
<proteinExistence type="predicted"/>
<dbReference type="Pfam" id="PF12866">
    <property type="entry name" value="DUF3823"/>
    <property type="match status" value="1"/>
</dbReference>
<gene>
    <name evidence="4" type="ORF">PDLFYP31_02703</name>
</gene>
<feature type="domain" description="DUF3823" evidence="3">
    <location>
        <begin position="134"/>
        <end position="249"/>
    </location>
</feature>
<feature type="signal peptide" evidence="1">
    <location>
        <begin position="1"/>
        <end position="19"/>
    </location>
</feature>
<keyword evidence="1" id="KW-0732">Signal</keyword>
<evidence type="ECO:0000313" key="4">
    <source>
        <dbReference type="EMBL" id="VYU46290.1"/>
    </source>
</evidence>
<dbReference type="Pfam" id="PF18003">
    <property type="entry name" value="DUF3823_C"/>
    <property type="match status" value="1"/>
</dbReference>
<organism evidence="4">
    <name type="scientific">Parabacteroides distasonis</name>
    <dbReference type="NCBI Taxonomy" id="823"/>
    <lineage>
        <taxon>Bacteria</taxon>
        <taxon>Pseudomonadati</taxon>
        <taxon>Bacteroidota</taxon>
        <taxon>Bacteroidia</taxon>
        <taxon>Bacteroidales</taxon>
        <taxon>Tannerellaceae</taxon>
        <taxon>Parabacteroides</taxon>
    </lineage>
</organism>
<dbReference type="InterPro" id="IPR024278">
    <property type="entry name" value="DUF3823_N"/>
</dbReference>
<name>A0A6N3F2L1_PARDI</name>
<dbReference type="EMBL" id="CACRUW010000016">
    <property type="protein sequence ID" value="VYU46290.1"/>
    <property type="molecule type" value="Genomic_DNA"/>
</dbReference>
<dbReference type="InterPro" id="IPR041186">
    <property type="entry name" value="DUF3823_C"/>
</dbReference>
<dbReference type="AlphaFoldDB" id="A0A6N3F2L1"/>
<dbReference type="PROSITE" id="PS51257">
    <property type="entry name" value="PROKAR_LIPOPROTEIN"/>
    <property type="match status" value="1"/>
</dbReference>
<evidence type="ECO:0008006" key="5">
    <source>
        <dbReference type="Google" id="ProtNLM"/>
    </source>
</evidence>